<proteinExistence type="predicted"/>
<dbReference type="EMBL" id="VRLW01000001">
    <property type="protein sequence ID" value="KAA1259634.1"/>
    <property type="molecule type" value="Genomic_DNA"/>
</dbReference>
<accession>A0A5B1CJY2</accession>
<keyword evidence="1" id="KW-1133">Transmembrane helix</keyword>
<sequence>MPSLETENPPEPLGRSKVRPILGLAALLLLSVVGLMIPLPDGGRILPRVGDMAHAPLFAGITVGLIMVWNYLRPPIAWNQFLVRLCFASAIAFAFGGLTEVAQGLTGRTASLHDLAADSWGIVAACCFLIASGSGGFVPLKKWSVVLLLLAAGSIILSWLAPLATINDALAMKKEFPLLASFERKAELERWHFANCYARRVHRDATNKNFSATDGDWALEVSYQSGTQTSATLYEMQNNWSDRDGIVIDAFALNDPTLLSGTIKVAVQIIDAHHGEKFQDVCRKVFLLELGKQTELRIPREQWITTLGRPLDLTAIRFLDLQLASRPANAKVRFDNVRLYSNRGEKSDRLTARVAR</sequence>
<name>A0A5B1CJY2_9BACT</name>
<evidence type="ECO:0008006" key="4">
    <source>
        <dbReference type="Google" id="ProtNLM"/>
    </source>
</evidence>
<evidence type="ECO:0000313" key="3">
    <source>
        <dbReference type="Proteomes" id="UP000322699"/>
    </source>
</evidence>
<feature type="transmembrane region" description="Helical" evidence="1">
    <location>
        <begin position="52"/>
        <end position="72"/>
    </location>
</feature>
<feature type="transmembrane region" description="Helical" evidence="1">
    <location>
        <begin position="21"/>
        <end position="40"/>
    </location>
</feature>
<dbReference type="Proteomes" id="UP000322699">
    <property type="component" value="Unassembled WGS sequence"/>
</dbReference>
<dbReference type="RefSeq" id="WP_068267641.1">
    <property type="nucleotide sequence ID" value="NZ_LWSK01000233.1"/>
</dbReference>
<evidence type="ECO:0000256" key="1">
    <source>
        <dbReference type="SAM" id="Phobius"/>
    </source>
</evidence>
<keyword evidence="1" id="KW-0472">Membrane</keyword>
<keyword evidence="3" id="KW-1185">Reference proteome</keyword>
<protein>
    <recommendedName>
        <fullName evidence="4">VanZ like family protein</fullName>
    </recommendedName>
</protein>
<feature type="transmembrane region" description="Helical" evidence="1">
    <location>
        <begin position="119"/>
        <end position="138"/>
    </location>
</feature>
<evidence type="ECO:0000313" key="2">
    <source>
        <dbReference type="EMBL" id="KAA1259634.1"/>
    </source>
</evidence>
<dbReference type="AlphaFoldDB" id="A0A5B1CJY2"/>
<feature type="transmembrane region" description="Helical" evidence="1">
    <location>
        <begin position="145"/>
        <end position="164"/>
    </location>
</feature>
<organism evidence="2 3">
    <name type="scientific">Rubripirellula obstinata</name>
    <dbReference type="NCBI Taxonomy" id="406547"/>
    <lineage>
        <taxon>Bacteria</taxon>
        <taxon>Pseudomonadati</taxon>
        <taxon>Planctomycetota</taxon>
        <taxon>Planctomycetia</taxon>
        <taxon>Pirellulales</taxon>
        <taxon>Pirellulaceae</taxon>
        <taxon>Rubripirellula</taxon>
    </lineage>
</organism>
<comment type="caution">
    <text evidence="2">The sequence shown here is derived from an EMBL/GenBank/DDBJ whole genome shotgun (WGS) entry which is preliminary data.</text>
</comment>
<keyword evidence="1" id="KW-0812">Transmembrane</keyword>
<gene>
    <name evidence="2" type="ORF">LF1_21690</name>
</gene>
<feature type="transmembrane region" description="Helical" evidence="1">
    <location>
        <begin position="81"/>
        <end position="99"/>
    </location>
</feature>
<reference evidence="2 3" key="1">
    <citation type="submission" date="2019-08" db="EMBL/GenBank/DDBJ databases">
        <title>Deep-cultivation of Planctomycetes and their phenomic and genomic characterization uncovers novel biology.</title>
        <authorList>
            <person name="Wiegand S."/>
            <person name="Jogler M."/>
            <person name="Boedeker C."/>
            <person name="Pinto D."/>
            <person name="Vollmers J."/>
            <person name="Rivas-Marin E."/>
            <person name="Kohn T."/>
            <person name="Peeters S.H."/>
            <person name="Heuer A."/>
            <person name="Rast P."/>
            <person name="Oberbeckmann S."/>
            <person name="Bunk B."/>
            <person name="Jeske O."/>
            <person name="Meyerdierks A."/>
            <person name="Storesund J.E."/>
            <person name="Kallscheuer N."/>
            <person name="Luecker S."/>
            <person name="Lage O.M."/>
            <person name="Pohl T."/>
            <person name="Merkel B.J."/>
            <person name="Hornburger P."/>
            <person name="Mueller R.-W."/>
            <person name="Bruemmer F."/>
            <person name="Labrenz M."/>
            <person name="Spormann A.M."/>
            <person name="Op Den Camp H."/>
            <person name="Overmann J."/>
            <person name="Amann R."/>
            <person name="Jetten M.S.M."/>
            <person name="Mascher T."/>
            <person name="Medema M.H."/>
            <person name="Devos D.P."/>
            <person name="Kaster A.-K."/>
            <person name="Ovreas L."/>
            <person name="Rohde M."/>
            <person name="Galperin M.Y."/>
            <person name="Jogler C."/>
        </authorList>
    </citation>
    <scope>NUCLEOTIDE SEQUENCE [LARGE SCALE GENOMIC DNA]</scope>
    <source>
        <strain evidence="2 3">LF1</strain>
    </source>
</reference>
<dbReference type="OrthoDB" id="255861at2"/>